<feature type="compositionally biased region" description="Polar residues" evidence="12">
    <location>
        <begin position="7"/>
        <end position="21"/>
    </location>
</feature>
<dbReference type="GO" id="GO:0005783">
    <property type="term" value="C:endoplasmic reticulum"/>
    <property type="evidence" value="ECO:0007669"/>
    <property type="project" value="InterPro"/>
</dbReference>
<keyword evidence="13" id="KW-1133">Transmembrane helix</keyword>
<dbReference type="GO" id="GO:0008270">
    <property type="term" value="F:zinc ion binding"/>
    <property type="evidence" value="ECO:0007669"/>
    <property type="project" value="UniProtKB-KW"/>
</dbReference>
<gene>
    <name evidence="15" type="ORF">BOKJ2_LOCUS7279</name>
</gene>
<dbReference type="FunFam" id="3.30.40.10:FF:000062">
    <property type="entry name" value="E3 ubiquitin-protein ligase RNF185"/>
    <property type="match status" value="1"/>
</dbReference>
<comment type="pathway">
    <text evidence="3">Protein modification; protein ubiquitination.</text>
</comment>
<keyword evidence="16" id="KW-1185">Reference proteome</keyword>
<evidence type="ECO:0000256" key="4">
    <source>
        <dbReference type="ARBA" id="ARBA00012483"/>
    </source>
</evidence>
<keyword evidence="5" id="KW-0808">Transferase</keyword>
<keyword evidence="8" id="KW-0833">Ubl conjugation pathway</keyword>
<organism evidence="15 16">
    <name type="scientific">Bursaphelenchus okinawaensis</name>
    <dbReference type="NCBI Taxonomy" id="465554"/>
    <lineage>
        <taxon>Eukaryota</taxon>
        <taxon>Metazoa</taxon>
        <taxon>Ecdysozoa</taxon>
        <taxon>Nematoda</taxon>
        <taxon>Chromadorea</taxon>
        <taxon>Rhabditida</taxon>
        <taxon>Tylenchina</taxon>
        <taxon>Tylenchomorpha</taxon>
        <taxon>Aphelenchoidea</taxon>
        <taxon>Aphelenchoididae</taxon>
        <taxon>Bursaphelenchus</taxon>
    </lineage>
</organism>
<dbReference type="Pfam" id="PF00097">
    <property type="entry name" value="zf-C3HC4"/>
    <property type="match status" value="1"/>
</dbReference>
<evidence type="ECO:0000256" key="10">
    <source>
        <dbReference type="ARBA" id="ARBA00023136"/>
    </source>
</evidence>
<dbReference type="GO" id="GO:0016567">
    <property type="term" value="P:protein ubiquitination"/>
    <property type="evidence" value="ECO:0007669"/>
    <property type="project" value="UniProtKB-UniPathway"/>
</dbReference>
<dbReference type="InterPro" id="IPR017907">
    <property type="entry name" value="Znf_RING_CS"/>
</dbReference>
<evidence type="ECO:0000256" key="3">
    <source>
        <dbReference type="ARBA" id="ARBA00004906"/>
    </source>
</evidence>
<feature type="region of interest" description="Disordered" evidence="12">
    <location>
        <begin position="1"/>
        <end position="27"/>
    </location>
</feature>
<dbReference type="InterPro" id="IPR001841">
    <property type="entry name" value="Znf_RING"/>
</dbReference>
<keyword evidence="10 13" id="KW-0472">Membrane</keyword>
<evidence type="ECO:0000256" key="12">
    <source>
        <dbReference type="SAM" id="MobiDB-lite"/>
    </source>
</evidence>
<dbReference type="CDD" id="cd16744">
    <property type="entry name" value="RING-HC_RNF185"/>
    <property type="match status" value="1"/>
</dbReference>
<dbReference type="Proteomes" id="UP000614601">
    <property type="component" value="Unassembled WGS sequence"/>
</dbReference>
<comment type="subcellular location">
    <subcellularLocation>
        <location evidence="2">Endomembrane system</location>
    </subcellularLocation>
</comment>
<dbReference type="UniPathway" id="UPA00143"/>
<reference evidence="15" key="1">
    <citation type="submission" date="2020-09" db="EMBL/GenBank/DDBJ databases">
        <authorList>
            <person name="Kikuchi T."/>
        </authorList>
    </citation>
    <scope>NUCLEOTIDE SEQUENCE</scope>
    <source>
        <strain evidence="15">SH1</strain>
    </source>
</reference>
<comment type="caution">
    <text evidence="15">The sequence shown here is derived from an EMBL/GenBank/DDBJ whole genome shotgun (WGS) entry which is preliminary data.</text>
</comment>
<dbReference type="InterPro" id="IPR045103">
    <property type="entry name" value="RNF5/RNF185-like"/>
</dbReference>
<evidence type="ECO:0000256" key="11">
    <source>
        <dbReference type="PROSITE-ProRule" id="PRU00175"/>
    </source>
</evidence>
<name>A0A811KN14_9BILA</name>
<proteinExistence type="predicted"/>
<keyword evidence="13" id="KW-0812">Transmembrane</keyword>
<dbReference type="Proteomes" id="UP000783686">
    <property type="component" value="Unassembled WGS sequence"/>
</dbReference>
<evidence type="ECO:0000256" key="13">
    <source>
        <dbReference type="SAM" id="Phobius"/>
    </source>
</evidence>
<dbReference type="PROSITE" id="PS50089">
    <property type="entry name" value="ZF_RING_2"/>
    <property type="match status" value="1"/>
</dbReference>
<dbReference type="SMART" id="SM00184">
    <property type="entry name" value="RING"/>
    <property type="match status" value="1"/>
</dbReference>
<evidence type="ECO:0000256" key="6">
    <source>
        <dbReference type="ARBA" id="ARBA00022723"/>
    </source>
</evidence>
<dbReference type="Gene3D" id="3.30.40.10">
    <property type="entry name" value="Zinc/RING finger domain, C3HC4 (zinc finger)"/>
    <property type="match status" value="1"/>
</dbReference>
<dbReference type="AlphaFoldDB" id="A0A811KN14"/>
<evidence type="ECO:0000256" key="7">
    <source>
        <dbReference type="ARBA" id="ARBA00022771"/>
    </source>
</evidence>
<protein>
    <recommendedName>
        <fullName evidence="4">RING-type E3 ubiquitin transferase</fullName>
        <ecNumber evidence="4">2.3.2.27</ecNumber>
    </recommendedName>
</protein>
<comment type="catalytic activity">
    <reaction evidence="1">
        <text>S-ubiquitinyl-[E2 ubiquitin-conjugating enzyme]-L-cysteine + [acceptor protein]-L-lysine = [E2 ubiquitin-conjugating enzyme]-L-cysteine + N(6)-ubiquitinyl-[acceptor protein]-L-lysine.</text>
        <dbReference type="EC" id="2.3.2.27"/>
    </reaction>
</comment>
<sequence>MTEEQKSGPSSSTATKQPGKQDNTEKAEDNARFECNICLDVAKDAVVSKCGHLFCWPCLHQWLETRPNQQLCPVCKSAISQDKVIPIYGRGGNETDPRSKIPPRPRGQRTEEPQNGFPTFHWGGDGGQGGVQFSLGIGVFPISFMASFFNMNAGQRRNDTPNDGSVQAGEEQLLSNVFFGIGIAFILWLLLL</sequence>
<feature type="transmembrane region" description="Helical" evidence="13">
    <location>
        <begin position="173"/>
        <end position="191"/>
    </location>
</feature>
<dbReference type="OrthoDB" id="302966at2759"/>
<feature type="transmembrane region" description="Helical" evidence="13">
    <location>
        <begin position="133"/>
        <end position="153"/>
    </location>
</feature>
<dbReference type="PANTHER" id="PTHR12313">
    <property type="entry name" value="E3 UBIQUITIN-PROTEIN LIGASE RNF5-RELATED"/>
    <property type="match status" value="1"/>
</dbReference>
<feature type="region of interest" description="Disordered" evidence="12">
    <location>
        <begin position="87"/>
        <end position="116"/>
    </location>
</feature>
<dbReference type="GO" id="GO:0061630">
    <property type="term" value="F:ubiquitin protein ligase activity"/>
    <property type="evidence" value="ECO:0007669"/>
    <property type="project" value="UniProtKB-EC"/>
</dbReference>
<feature type="domain" description="RING-type" evidence="14">
    <location>
        <begin position="35"/>
        <end position="76"/>
    </location>
</feature>
<dbReference type="PROSITE" id="PS00518">
    <property type="entry name" value="ZF_RING_1"/>
    <property type="match status" value="1"/>
</dbReference>
<dbReference type="EC" id="2.3.2.27" evidence="4"/>
<dbReference type="InterPro" id="IPR013083">
    <property type="entry name" value="Znf_RING/FYVE/PHD"/>
</dbReference>
<dbReference type="EMBL" id="CAJFDH010000003">
    <property type="protein sequence ID" value="CAD5217811.1"/>
    <property type="molecule type" value="Genomic_DNA"/>
</dbReference>
<evidence type="ECO:0000256" key="8">
    <source>
        <dbReference type="ARBA" id="ARBA00022786"/>
    </source>
</evidence>
<evidence type="ECO:0000256" key="2">
    <source>
        <dbReference type="ARBA" id="ARBA00004308"/>
    </source>
</evidence>
<evidence type="ECO:0000256" key="9">
    <source>
        <dbReference type="ARBA" id="ARBA00022833"/>
    </source>
</evidence>
<evidence type="ECO:0000313" key="16">
    <source>
        <dbReference type="Proteomes" id="UP000614601"/>
    </source>
</evidence>
<dbReference type="GO" id="GO:0006511">
    <property type="term" value="P:ubiquitin-dependent protein catabolic process"/>
    <property type="evidence" value="ECO:0007669"/>
    <property type="project" value="InterPro"/>
</dbReference>
<evidence type="ECO:0000313" key="15">
    <source>
        <dbReference type="EMBL" id="CAD5217811.1"/>
    </source>
</evidence>
<keyword evidence="7 11" id="KW-0863">Zinc-finger</keyword>
<dbReference type="InterPro" id="IPR018957">
    <property type="entry name" value="Znf_C3HC4_RING-type"/>
</dbReference>
<dbReference type="EMBL" id="CAJFCW020000003">
    <property type="protein sequence ID" value="CAG9108532.1"/>
    <property type="molecule type" value="Genomic_DNA"/>
</dbReference>
<evidence type="ECO:0000256" key="1">
    <source>
        <dbReference type="ARBA" id="ARBA00000900"/>
    </source>
</evidence>
<accession>A0A811KN14</accession>
<evidence type="ECO:0000259" key="14">
    <source>
        <dbReference type="PROSITE" id="PS50089"/>
    </source>
</evidence>
<keyword evidence="6" id="KW-0479">Metal-binding</keyword>
<keyword evidence="9" id="KW-0862">Zinc</keyword>
<dbReference type="SUPFAM" id="SSF57850">
    <property type="entry name" value="RING/U-box"/>
    <property type="match status" value="1"/>
</dbReference>
<evidence type="ECO:0000256" key="5">
    <source>
        <dbReference type="ARBA" id="ARBA00022679"/>
    </source>
</evidence>